<name>A0A928Z7G0_9CYAN</name>
<dbReference type="Proteomes" id="UP000621799">
    <property type="component" value="Unassembled WGS sequence"/>
</dbReference>
<reference evidence="1" key="1">
    <citation type="submission" date="2020-10" db="EMBL/GenBank/DDBJ databases">
        <authorList>
            <person name="Castelo-Branco R."/>
            <person name="Eusebio N."/>
            <person name="Adriana R."/>
            <person name="Vieira A."/>
            <person name="Brugerolle De Fraissinette N."/>
            <person name="Rezende De Castro R."/>
            <person name="Schneider M.P."/>
            <person name="Vasconcelos V."/>
            <person name="Leao P.N."/>
        </authorList>
    </citation>
    <scope>NUCLEOTIDE SEQUENCE</scope>
    <source>
        <strain evidence="1">LEGE 11467</strain>
    </source>
</reference>
<keyword evidence="2" id="KW-1185">Reference proteome</keyword>
<dbReference type="EMBL" id="JADEXN010000007">
    <property type="protein sequence ID" value="MBE9039369.1"/>
    <property type="molecule type" value="Genomic_DNA"/>
</dbReference>
<accession>A0A928Z7G0</accession>
<comment type="caution">
    <text evidence="1">The sequence shown here is derived from an EMBL/GenBank/DDBJ whole genome shotgun (WGS) entry which is preliminary data.</text>
</comment>
<gene>
    <name evidence="1" type="ORF">IQ235_00980</name>
</gene>
<protein>
    <submittedName>
        <fullName evidence="1">Uncharacterized protein</fullName>
    </submittedName>
</protein>
<dbReference type="RefSeq" id="WP_264319631.1">
    <property type="nucleotide sequence ID" value="NZ_JADEXN010000007.1"/>
</dbReference>
<sequence length="90" mass="10096">MNEYPEGLMPALAEVREGNYCNMLSRSCVIEVLETMGEQEIADWLTQNRAGYSKLINEDFSEWLDRNPSPGKESLAQKVAKETGLEAIAD</sequence>
<evidence type="ECO:0000313" key="1">
    <source>
        <dbReference type="EMBL" id="MBE9039369.1"/>
    </source>
</evidence>
<proteinExistence type="predicted"/>
<dbReference type="AlphaFoldDB" id="A0A928Z7G0"/>
<organism evidence="1 2">
    <name type="scientific">Zarconia navalis LEGE 11467</name>
    <dbReference type="NCBI Taxonomy" id="1828826"/>
    <lineage>
        <taxon>Bacteria</taxon>
        <taxon>Bacillati</taxon>
        <taxon>Cyanobacteriota</taxon>
        <taxon>Cyanophyceae</taxon>
        <taxon>Oscillatoriophycideae</taxon>
        <taxon>Oscillatoriales</taxon>
        <taxon>Oscillatoriales incertae sedis</taxon>
        <taxon>Zarconia</taxon>
        <taxon>Zarconia navalis</taxon>
    </lineage>
</organism>
<evidence type="ECO:0000313" key="2">
    <source>
        <dbReference type="Proteomes" id="UP000621799"/>
    </source>
</evidence>